<organism evidence="1 2">
    <name type="scientific">Neisseria elongata subsp. glycolytica ATCC 29315</name>
    <dbReference type="NCBI Taxonomy" id="546263"/>
    <lineage>
        <taxon>Bacteria</taxon>
        <taxon>Pseudomonadati</taxon>
        <taxon>Pseudomonadota</taxon>
        <taxon>Betaproteobacteria</taxon>
        <taxon>Neisseriales</taxon>
        <taxon>Neisseriaceae</taxon>
        <taxon>Neisseria</taxon>
    </lineage>
</organism>
<evidence type="ECO:0000313" key="1">
    <source>
        <dbReference type="EMBL" id="EFE49265.1"/>
    </source>
</evidence>
<dbReference type="AlphaFoldDB" id="D4DSG9"/>
<comment type="caution">
    <text evidence="1">The sequence shown here is derived from an EMBL/GenBank/DDBJ whole genome shotgun (WGS) entry which is preliminary data.</text>
</comment>
<gene>
    <name evidence="1" type="ORF">NEIELOOT_02014</name>
</gene>
<sequence>MVRRKTGGRQYRQHDKGRLKIVRTAFMLSDGLQILPQPFQFSPCTGFQLRLTQHTRGMGDGEYGQVVEGRGDGFGVFRLFEKLAEQQDGADAAGSRFVAHPFGGGLQSGGIGGKIPPTAASWCGGSRRRSGRWRQACCRAIRRPHR</sequence>
<name>D4DSG9_NEIEG</name>
<accession>D4DSG9</accession>
<dbReference type="EMBL" id="ADBF01000216">
    <property type="protein sequence ID" value="EFE49265.1"/>
    <property type="molecule type" value="Genomic_DNA"/>
</dbReference>
<dbReference type="Proteomes" id="UP000005536">
    <property type="component" value="Unassembled WGS sequence"/>
</dbReference>
<protein>
    <submittedName>
        <fullName evidence="1">Uncharacterized protein</fullName>
    </submittedName>
</protein>
<proteinExistence type="predicted"/>
<reference evidence="1 2" key="1">
    <citation type="submission" date="2010-02" db="EMBL/GenBank/DDBJ databases">
        <authorList>
            <person name="Weinstock G."/>
            <person name="Sodergren E."/>
            <person name="Clifton S."/>
            <person name="Fulton L."/>
            <person name="Fulton B."/>
            <person name="Courtney L."/>
            <person name="Fronick C."/>
            <person name="Harrison M."/>
            <person name="Strong C."/>
            <person name="Farmer C."/>
            <person name="Delahaunty K."/>
            <person name="Markovic C."/>
            <person name="Hall O."/>
            <person name="Minx P."/>
            <person name="Tomlinson C."/>
            <person name="Mitreva M."/>
            <person name="Nelson J."/>
            <person name="Hou S."/>
            <person name="Wollam A."/>
            <person name="Pepin K.H."/>
            <person name="Johnson M."/>
            <person name="Bhonagiri V."/>
            <person name="Zhang X."/>
            <person name="Suruliraj S."/>
            <person name="Warren W."/>
            <person name="Chinwalla A."/>
            <person name="Mardis E.R."/>
            <person name="Wilson R.K."/>
        </authorList>
    </citation>
    <scope>NUCLEOTIDE SEQUENCE [LARGE SCALE GENOMIC DNA]</scope>
    <source>
        <strain evidence="1 2">ATCC 29315</strain>
    </source>
</reference>
<evidence type="ECO:0000313" key="2">
    <source>
        <dbReference type="Proteomes" id="UP000005536"/>
    </source>
</evidence>